<dbReference type="SUPFAM" id="SSF56672">
    <property type="entry name" value="DNA/RNA polymerases"/>
    <property type="match status" value="1"/>
</dbReference>
<protein>
    <recommendedName>
        <fullName evidence="2">Reverse transcriptase domain-containing protein</fullName>
    </recommendedName>
</protein>
<proteinExistence type="predicted"/>
<gene>
    <name evidence="3" type="ORF">MTR67_012151</name>
</gene>
<dbReference type="FunFam" id="3.30.70.270:FF:000020">
    <property type="entry name" value="Transposon Tf2-6 polyprotein-like Protein"/>
    <property type="match status" value="1"/>
</dbReference>
<dbReference type="Gene3D" id="3.10.10.10">
    <property type="entry name" value="HIV Type 1 Reverse Transcriptase, subunit A, domain 1"/>
    <property type="match status" value="1"/>
</dbReference>
<keyword evidence="1" id="KW-0472">Membrane</keyword>
<dbReference type="CDD" id="cd01647">
    <property type="entry name" value="RT_LTR"/>
    <property type="match status" value="1"/>
</dbReference>
<sequence length="382" mass="43588">MDRRRTYGPSCRFVVRVSNFPRTQLEIRLTVNPRLDLQSIGQVTDRGLCPLIDAPKAQPQCRLMVDQHGPSFNAWSVGLTVDILGREKLDWKECTSLSRLISKLVGQGCLAYLAQIRDIEVETPSIESIPVVDDLFDQLQSASVFSKIDLRSGYRQLKIRPEDVPKTAFRTRYGHYKFLIMSFGLTNAPAAFMILMNGVFKPFLDSFVIVFIDDILVYSKSEEEHADHLRIVLDPQKIEVVKNWVRPNSVMEVRSFVGLASYYRRFVKNFASIATYLTNLTKKEIPFEWTEKCEESFQKLKTLLTTAPILALPVEERGGVLANIEVKSTFIEKIKAKQFENANLEELRKKTMIGKAQDTTLDTEGVLNFKGRFCVSRVDGFI</sequence>
<dbReference type="Gene3D" id="3.30.70.270">
    <property type="match status" value="2"/>
</dbReference>
<keyword evidence="4" id="KW-1185">Reference proteome</keyword>
<dbReference type="InterPro" id="IPR043128">
    <property type="entry name" value="Rev_trsase/Diguanyl_cyclase"/>
</dbReference>
<evidence type="ECO:0000259" key="2">
    <source>
        <dbReference type="Pfam" id="PF00078"/>
    </source>
</evidence>
<dbReference type="PANTHER" id="PTHR24559:SF444">
    <property type="entry name" value="REVERSE TRANSCRIPTASE DOMAIN-CONTAINING PROTEIN"/>
    <property type="match status" value="1"/>
</dbReference>
<keyword evidence="1" id="KW-1133">Transmembrane helix</keyword>
<evidence type="ECO:0000313" key="3">
    <source>
        <dbReference type="EMBL" id="WMV18766.1"/>
    </source>
</evidence>
<feature type="domain" description="Reverse transcriptase" evidence="2">
    <location>
        <begin position="119"/>
        <end position="233"/>
    </location>
</feature>
<evidence type="ECO:0000256" key="1">
    <source>
        <dbReference type="SAM" id="Phobius"/>
    </source>
</evidence>
<dbReference type="InterPro" id="IPR000477">
    <property type="entry name" value="RT_dom"/>
</dbReference>
<dbReference type="Proteomes" id="UP001234989">
    <property type="component" value="Chromosome 3"/>
</dbReference>
<feature type="transmembrane region" description="Helical" evidence="1">
    <location>
        <begin position="178"/>
        <end position="200"/>
    </location>
</feature>
<name>A0AAF0Q8E2_SOLVR</name>
<evidence type="ECO:0000313" key="4">
    <source>
        <dbReference type="Proteomes" id="UP001234989"/>
    </source>
</evidence>
<organism evidence="3 4">
    <name type="scientific">Solanum verrucosum</name>
    <dbReference type="NCBI Taxonomy" id="315347"/>
    <lineage>
        <taxon>Eukaryota</taxon>
        <taxon>Viridiplantae</taxon>
        <taxon>Streptophyta</taxon>
        <taxon>Embryophyta</taxon>
        <taxon>Tracheophyta</taxon>
        <taxon>Spermatophyta</taxon>
        <taxon>Magnoliopsida</taxon>
        <taxon>eudicotyledons</taxon>
        <taxon>Gunneridae</taxon>
        <taxon>Pentapetalae</taxon>
        <taxon>asterids</taxon>
        <taxon>lamiids</taxon>
        <taxon>Solanales</taxon>
        <taxon>Solanaceae</taxon>
        <taxon>Solanoideae</taxon>
        <taxon>Solaneae</taxon>
        <taxon>Solanum</taxon>
    </lineage>
</organism>
<accession>A0AAF0Q8E2</accession>
<dbReference type="InterPro" id="IPR043502">
    <property type="entry name" value="DNA/RNA_pol_sf"/>
</dbReference>
<dbReference type="Pfam" id="PF00078">
    <property type="entry name" value="RVT_1"/>
    <property type="match status" value="1"/>
</dbReference>
<dbReference type="PANTHER" id="PTHR24559">
    <property type="entry name" value="TRANSPOSON TY3-I GAG-POL POLYPROTEIN"/>
    <property type="match status" value="1"/>
</dbReference>
<dbReference type="AlphaFoldDB" id="A0AAF0Q8E2"/>
<dbReference type="EMBL" id="CP133614">
    <property type="protein sequence ID" value="WMV18766.1"/>
    <property type="molecule type" value="Genomic_DNA"/>
</dbReference>
<reference evidence="3" key="1">
    <citation type="submission" date="2023-08" db="EMBL/GenBank/DDBJ databases">
        <title>A de novo genome assembly of Solanum verrucosum Schlechtendal, a Mexican diploid species geographically isolated from the other diploid A-genome species in potato relatives.</title>
        <authorList>
            <person name="Hosaka K."/>
        </authorList>
    </citation>
    <scope>NUCLEOTIDE SEQUENCE</scope>
    <source>
        <tissue evidence="3">Young leaves</tissue>
    </source>
</reference>
<dbReference type="InterPro" id="IPR053134">
    <property type="entry name" value="RNA-dir_DNA_polymerase"/>
</dbReference>
<keyword evidence="1" id="KW-0812">Transmembrane</keyword>